<dbReference type="SUPFAM" id="SSF51556">
    <property type="entry name" value="Metallo-dependent hydrolases"/>
    <property type="match status" value="1"/>
</dbReference>
<dbReference type="NCBIfam" id="TIGR01792">
    <property type="entry name" value="urease_alph"/>
    <property type="match status" value="1"/>
</dbReference>
<dbReference type="GO" id="GO:0005737">
    <property type="term" value="C:cytoplasm"/>
    <property type="evidence" value="ECO:0007669"/>
    <property type="project" value="UniProtKB-SubCell"/>
</dbReference>
<dbReference type="PROSITE" id="PS01120">
    <property type="entry name" value="UREASE_1"/>
    <property type="match status" value="1"/>
</dbReference>
<comment type="PTM">
    <text evidence="7">Carbamylation allows a single lysine to coordinate two nickel ions.</text>
</comment>
<name>J2ZYM9_9EURY</name>
<dbReference type="AlphaFoldDB" id="J2ZYM9"/>
<dbReference type="PROSITE" id="PS51368">
    <property type="entry name" value="UREASE_3"/>
    <property type="match status" value="1"/>
</dbReference>
<evidence type="ECO:0000313" key="14">
    <source>
        <dbReference type="EMBL" id="EJN58123.1"/>
    </source>
</evidence>
<comment type="similarity">
    <text evidence="5 12">Belongs to the metallo-dependent hydrolases superfamily. Urease alpha subunit family.</text>
</comment>
<feature type="binding site" evidence="5 8">
    <location>
        <position position="374"/>
    </location>
    <ligand>
        <name>Ni(2+)</name>
        <dbReference type="ChEBI" id="CHEBI:49786"/>
        <label>1</label>
    </ligand>
</feature>
<evidence type="ECO:0000256" key="8">
    <source>
        <dbReference type="PIRSR" id="PIRSR611612-51"/>
    </source>
</evidence>
<dbReference type="GO" id="GO:0009039">
    <property type="term" value="F:urease activity"/>
    <property type="evidence" value="ECO:0007669"/>
    <property type="project" value="UniProtKB-UniRule"/>
</dbReference>
<dbReference type="InterPro" id="IPR017951">
    <property type="entry name" value="Urease_asu_c"/>
</dbReference>
<dbReference type="GO" id="GO:0016151">
    <property type="term" value="F:nickel cation binding"/>
    <property type="evidence" value="ECO:0007669"/>
    <property type="project" value="UniProtKB-UniRule"/>
</dbReference>
<dbReference type="EC" id="3.5.1.5" evidence="5 6"/>
<protein>
    <recommendedName>
        <fullName evidence="5 6">Urease subunit alpha</fullName>
        <ecNumber evidence="5 6">3.5.1.5</ecNumber>
    </recommendedName>
    <alternativeName>
        <fullName evidence="5">Urea amidohydrolase subunit alpha</fullName>
    </alternativeName>
</protein>
<gene>
    <name evidence="5" type="primary">ureC</name>
    <name evidence="14" type="ORF">HSB1_35400</name>
</gene>
<organism evidence="14 15">
    <name type="scientific">Halogranum salarium B-1</name>
    <dbReference type="NCBI Taxonomy" id="1210908"/>
    <lineage>
        <taxon>Archaea</taxon>
        <taxon>Methanobacteriati</taxon>
        <taxon>Methanobacteriota</taxon>
        <taxon>Stenosarchaea group</taxon>
        <taxon>Halobacteria</taxon>
        <taxon>Halobacteriales</taxon>
        <taxon>Haloferacaceae</taxon>
    </lineage>
</organism>
<dbReference type="HAMAP" id="MF_01953">
    <property type="entry name" value="Urease_alpha"/>
    <property type="match status" value="1"/>
</dbReference>
<comment type="pathway">
    <text evidence="1 5">Nitrogen metabolism; urea degradation; CO(2) and NH(3) from urea (urease route): step 1/1.</text>
</comment>
<comment type="catalytic activity">
    <reaction evidence="5 11">
        <text>urea + 2 H2O + H(+) = hydrogencarbonate + 2 NH4(+)</text>
        <dbReference type="Rhea" id="RHEA:20557"/>
        <dbReference type="ChEBI" id="CHEBI:15377"/>
        <dbReference type="ChEBI" id="CHEBI:15378"/>
        <dbReference type="ChEBI" id="CHEBI:16199"/>
        <dbReference type="ChEBI" id="CHEBI:17544"/>
        <dbReference type="ChEBI" id="CHEBI:28938"/>
        <dbReference type="EC" id="3.5.1.5"/>
    </reaction>
</comment>
<keyword evidence="5" id="KW-0963">Cytoplasm</keyword>
<feature type="modified residue" description="N6-carboxylysine" evidence="5 7">
    <location>
        <position position="231"/>
    </location>
</feature>
<keyword evidence="3 5" id="KW-0479">Metal-binding</keyword>
<evidence type="ECO:0000256" key="6">
    <source>
        <dbReference type="NCBIfam" id="TIGR01792"/>
    </source>
</evidence>
<feature type="binding site" description="via carbamate group" evidence="5 8">
    <location>
        <position position="231"/>
    </location>
    <ligand>
        <name>Ni(2+)</name>
        <dbReference type="ChEBI" id="CHEBI:49786"/>
        <label>2</label>
    </ligand>
</feature>
<feature type="binding site" evidence="5 8">
    <location>
        <position position="260"/>
    </location>
    <ligand>
        <name>Ni(2+)</name>
        <dbReference type="ChEBI" id="CHEBI:49786"/>
        <label>2</label>
    </ligand>
</feature>
<dbReference type="InterPro" id="IPR032466">
    <property type="entry name" value="Metal_Hydrolase"/>
</dbReference>
<dbReference type="Gene3D" id="3.20.20.140">
    <property type="entry name" value="Metal-dependent hydrolases"/>
    <property type="match status" value="1"/>
</dbReference>
<reference evidence="14 15" key="1">
    <citation type="journal article" date="2012" name="J. Bacteriol.">
        <title>Draft Genome Sequence of the Extremely Halophilic Archaeon Halogranum salarium B-1T.</title>
        <authorList>
            <person name="Kim K.K."/>
            <person name="Lee K.C."/>
            <person name="Lee J.S."/>
        </authorList>
    </citation>
    <scope>NUCLEOTIDE SEQUENCE [LARGE SCALE GENOMIC DNA]</scope>
    <source>
        <strain evidence="14 15">B-1</strain>
    </source>
</reference>
<feature type="binding site" description="via carbamate group" evidence="5 8">
    <location>
        <position position="231"/>
    </location>
    <ligand>
        <name>Ni(2+)</name>
        <dbReference type="ChEBI" id="CHEBI:49786"/>
        <label>1</label>
    </ligand>
</feature>
<proteinExistence type="inferred from homology"/>
<sequence length="580" mass="62073">MRPRRRVQGGLTMAKELDKKRYTDLYGPTTGSKVRLGDTTLFAEVEEDYTTYGDEAVFGGGKTLRDGLGMAPGTTSKEGALDWVLTNATVIDPIHGIVKGDIGIKDGEIAGIGKAGNPNTMEGVDPNLVVGASTDVYPAEGRIATAGALDIHVHFNSAQLAEHALASGITTMMGGGYGGGATTATTGPVNIKRYLQAAEEWPVNVGFYGKGNSSKPASLREQAEAGACGLKLHEDWGATPATIDTCLALADDMDLQVCLHTDTLNEAGFVEDTFAAIDGRTIHMFHIEGAGGGHAPDILELVGEPNMLPSSTNPSMPYTVNTFDEHLDMVMVCHHLNPDVPEDVAFAESRIRAETLGAEDVLHDEGAVSMMTSDSQAMGRIAEVVARTWQTADKMKKQRGPLPEDGDENDNFRIKRYVAKYTINPAIAAGIDEYVGSLERGKLADICLWDPAFFGIKPDLVMKGGFPVLSEMGEANGSLMTCEPVKQRPRAGAIGKAKHALSLAFVSQAAAEREVGDEYGLDKTVVPVRGTRNLDKGSMHYNEYLPDIDVDPETFEVKVDGDIVTSEPADEIPLAQRYTL</sequence>
<evidence type="ECO:0000256" key="10">
    <source>
        <dbReference type="PROSITE-ProRule" id="PRU00700"/>
    </source>
</evidence>
<accession>J2ZYM9</accession>
<evidence type="ECO:0000256" key="4">
    <source>
        <dbReference type="ARBA" id="ARBA00022801"/>
    </source>
</evidence>
<comment type="subcellular location">
    <subcellularLocation>
        <location evidence="5">Cytoplasm</location>
    </subcellularLocation>
</comment>
<dbReference type="PANTHER" id="PTHR43440">
    <property type="entry name" value="UREASE"/>
    <property type="match status" value="1"/>
</dbReference>
<comment type="caution">
    <text evidence="14">The sequence shown here is derived from an EMBL/GenBank/DDBJ whole genome shotgun (WGS) entry which is preliminary data.</text>
</comment>
<dbReference type="InterPro" id="IPR050112">
    <property type="entry name" value="Urease_alpha_subunit"/>
</dbReference>
<dbReference type="InterPro" id="IPR005848">
    <property type="entry name" value="Urease_asu"/>
</dbReference>
<dbReference type="UniPathway" id="UPA00258">
    <property type="reaction ID" value="UER00370"/>
</dbReference>
<feature type="domain" description="Urease" evidence="13">
    <location>
        <begin position="147"/>
        <end position="580"/>
    </location>
</feature>
<dbReference type="PROSITE" id="PS00145">
    <property type="entry name" value="UREASE_2"/>
    <property type="match status" value="1"/>
</dbReference>
<dbReference type="Proteomes" id="UP000007813">
    <property type="component" value="Unassembled WGS sequence"/>
</dbReference>
<dbReference type="InterPro" id="IPR011059">
    <property type="entry name" value="Metal-dep_hydrolase_composite"/>
</dbReference>
<evidence type="ECO:0000256" key="3">
    <source>
        <dbReference type="ARBA" id="ARBA00022723"/>
    </source>
</evidence>
<feature type="active site" description="Proton donor" evidence="5 9">
    <location>
        <position position="334"/>
    </location>
</feature>
<dbReference type="PANTHER" id="PTHR43440:SF1">
    <property type="entry name" value="UREASE"/>
    <property type="match status" value="1"/>
</dbReference>
<evidence type="ECO:0000256" key="9">
    <source>
        <dbReference type="PIRSR" id="PIRSR611612-52"/>
    </source>
</evidence>
<dbReference type="PRINTS" id="PR01752">
    <property type="entry name" value="UREASE"/>
</dbReference>
<dbReference type="CDD" id="cd00375">
    <property type="entry name" value="Urease_alpha"/>
    <property type="match status" value="1"/>
</dbReference>
<comment type="PTM">
    <text evidence="5">Carboxylation allows a single lysine to coordinate two nickel ions.</text>
</comment>
<dbReference type="SUPFAM" id="SSF51338">
    <property type="entry name" value="Composite domain of metallo-dependent hydrolases"/>
    <property type="match status" value="2"/>
</dbReference>
<dbReference type="eggNOG" id="arCOG00698">
    <property type="taxonomic scope" value="Archaea"/>
</dbReference>
<evidence type="ECO:0000313" key="15">
    <source>
        <dbReference type="Proteomes" id="UP000007813"/>
    </source>
</evidence>
<evidence type="ECO:0000256" key="1">
    <source>
        <dbReference type="ARBA" id="ARBA00004897"/>
    </source>
</evidence>
<evidence type="ECO:0000256" key="7">
    <source>
        <dbReference type="PIRSR" id="PIRSR611612-50"/>
    </source>
</evidence>
<evidence type="ECO:0000256" key="5">
    <source>
        <dbReference type="HAMAP-Rule" id="MF_01953"/>
    </source>
</evidence>
<feature type="binding site" evidence="5 8">
    <location>
        <position position="286"/>
    </location>
    <ligand>
        <name>Ni(2+)</name>
        <dbReference type="ChEBI" id="CHEBI:49786"/>
        <label>2</label>
    </ligand>
</feature>
<comment type="subunit">
    <text evidence="5">Heterotrimer of UreA (gamma), UreB (beta) and UreC (alpha) subunits. Three heterotrimers associate to form the active enzyme.</text>
</comment>
<feature type="binding site" evidence="5 8">
    <location>
        <position position="154"/>
    </location>
    <ligand>
        <name>Ni(2+)</name>
        <dbReference type="ChEBI" id="CHEBI:49786"/>
        <label>1</label>
    </ligand>
</feature>
<evidence type="ECO:0000256" key="11">
    <source>
        <dbReference type="RuleBase" id="RU000510"/>
    </source>
</evidence>
<dbReference type="InterPro" id="IPR029754">
    <property type="entry name" value="Urease_Ni-bd"/>
</dbReference>
<dbReference type="Pfam" id="PF00449">
    <property type="entry name" value="Urease_alpha"/>
    <property type="match status" value="1"/>
</dbReference>
<dbReference type="NCBIfam" id="NF009686">
    <property type="entry name" value="PRK13207.1"/>
    <property type="match status" value="1"/>
</dbReference>
<keyword evidence="4 5" id="KW-0378">Hydrolase</keyword>
<dbReference type="InterPro" id="IPR006680">
    <property type="entry name" value="Amidohydro-rel"/>
</dbReference>
<feature type="binding site" evidence="5 10">
    <location>
        <position position="233"/>
    </location>
    <ligand>
        <name>substrate</name>
    </ligand>
</feature>
<comment type="cofactor">
    <cofactor evidence="5 8 11">
        <name>Ni cation</name>
        <dbReference type="ChEBI" id="CHEBI:25516"/>
    </cofactor>
    <text evidence="5 8 11">Binds 2 nickel ions per subunit.</text>
</comment>
<dbReference type="Gene3D" id="2.30.40.10">
    <property type="entry name" value="Urease, subunit C, domain 1"/>
    <property type="match status" value="1"/>
</dbReference>
<dbReference type="Pfam" id="PF01979">
    <property type="entry name" value="Amidohydro_1"/>
    <property type="match status" value="1"/>
</dbReference>
<dbReference type="EMBL" id="ALJD01000009">
    <property type="protein sequence ID" value="EJN58123.1"/>
    <property type="molecule type" value="Genomic_DNA"/>
</dbReference>
<dbReference type="MEROPS" id="M38.982"/>
<dbReference type="PATRIC" id="fig|1210908.3.peg.3373"/>
<keyword evidence="2 5" id="KW-0533">Nickel</keyword>
<evidence type="ECO:0000256" key="12">
    <source>
        <dbReference type="RuleBase" id="RU004158"/>
    </source>
</evidence>
<evidence type="ECO:0000259" key="13">
    <source>
        <dbReference type="PROSITE" id="PS51368"/>
    </source>
</evidence>
<dbReference type="InterPro" id="IPR017950">
    <property type="entry name" value="Urease_AS"/>
</dbReference>
<feature type="binding site" evidence="5 8">
    <location>
        <position position="152"/>
    </location>
    <ligand>
        <name>Ni(2+)</name>
        <dbReference type="ChEBI" id="CHEBI:49786"/>
        <label>1</label>
    </ligand>
</feature>
<dbReference type="InterPro" id="IPR011612">
    <property type="entry name" value="Urease_alpha_N_dom"/>
</dbReference>
<dbReference type="GO" id="GO:0043419">
    <property type="term" value="P:urea catabolic process"/>
    <property type="evidence" value="ECO:0007669"/>
    <property type="project" value="UniProtKB-UniRule"/>
</dbReference>
<evidence type="ECO:0000256" key="2">
    <source>
        <dbReference type="ARBA" id="ARBA00022596"/>
    </source>
</evidence>